<dbReference type="AlphaFoldDB" id="A0A545TLC8"/>
<keyword evidence="2" id="KW-0238">DNA-binding</keyword>
<dbReference type="SMART" id="SM00342">
    <property type="entry name" value="HTH_ARAC"/>
    <property type="match status" value="1"/>
</dbReference>
<dbReference type="PANTHER" id="PTHR43280:SF2">
    <property type="entry name" value="HTH-TYPE TRANSCRIPTIONAL REGULATOR EXSA"/>
    <property type="match status" value="1"/>
</dbReference>
<dbReference type="GO" id="GO:0043565">
    <property type="term" value="F:sequence-specific DNA binding"/>
    <property type="evidence" value="ECO:0007669"/>
    <property type="project" value="InterPro"/>
</dbReference>
<reference evidence="5 6" key="1">
    <citation type="submission" date="2019-06" db="EMBL/GenBank/DDBJ databases">
        <title>Whole genome sequence for Cellvibrionaceae sp. R142.</title>
        <authorList>
            <person name="Wang G."/>
        </authorList>
    </citation>
    <scope>NUCLEOTIDE SEQUENCE [LARGE SCALE GENOMIC DNA]</scope>
    <source>
        <strain evidence="5 6">R142</strain>
    </source>
</reference>
<comment type="caution">
    <text evidence="5">The sequence shown here is derived from an EMBL/GenBank/DDBJ whole genome shotgun (WGS) entry which is preliminary data.</text>
</comment>
<gene>
    <name evidence="5" type="ORF">FKG94_13155</name>
</gene>
<protein>
    <submittedName>
        <fullName evidence="5">Helix-turn-helix transcriptional regulator</fullName>
    </submittedName>
</protein>
<dbReference type="Proteomes" id="UP000319732">
    <property type="component" value="Unassembled WGS sequence"/>
</dbReference>
<feature type="domain" description="HTH araC/xylS-type" evidence="4">
    <location>
        <begin position="22"/>
        <end position="114"/>
    </location>
</feature>
<keyword evidence="3" id="KW-0804">Transcription</keyword>
<dbReference type="InterPro" id="IPR018060">
    <property type="entry name" value="HTH_AraC"/>
</dbReference>
<evidence type="ECO:0000256" key="2">
    <source>
        <dbReference type="ARBA" id="ARBA00023125"/>
    </source>
</evidence>
<dbReference type="PANTHER" id="PTHR43280">
    <property type="entry name" value="ARAC-FAMILY TRANSCRIPTIONAL REGULATOR"/>
    <property type="match status" value="1"/>
</dbReference>
<keyword evidence="1" id="KW-0805">Transcription regulation</keyword>
<evidence type="ECO:0000256" key="3">
    <source>
        <dbReference type="ARBA" id="ARBA00023163"/>
    </source>
</evidence>
<evidence type="ECO:0000313" key="5">
    <source>
        <dbReference type="EMBL" id="TQV78025.1"/>
    </source>
</evidence>
<accession>A0A545TLC8</accession>
<sequence>MVVDDNYALCRFIKLVLQNEFRVSAVAIEVNLNSADPNYGIEHMAKNLGIDKHNLYRYVKDYFDQSPTDLLLTARLERARGLIENADIPVSKVAYDCGFNNVSYFNRSLKNITA</sequence>
<dbReference type="OrthoDB" id="9816461at2"/>
<dbReference type="Pfam" id="PF12833">
    <property type="entry name" value="HTH_18"/>
    <property type="match status" value="1"/>
</dbReference>
<dbReference type="GO" id="GO:0003700">
    <property type="term" value="F:DNA-binding transcription factor activity"/>
    <property type="evidence" value="ECO:0007669"/>
    <property type="project" value="InterPro"/>
</dbReference>
<dbReference type="PROSITE" id="PS01124">
    <property type="entry name" value="HTH_ARAC_FAMILY_2"/>
    <property type="match status" value="1"/>
</dbReference>
<keyword evidence="6" id="KW-1185">Reference proteome</keyword>
<evidence type="ECO:0000256" key="1">
    <source>
        <dbReference type="ARBA" id="ARBA00023015"/>
    </source>
</evidence>
<dbReference type="Gene3D" id="1.10.10.60">
    <property type="entry name" value="Homeodomain-like"/>
    <property type="match status" value="1"/>
</dbReference>
<dbReference type="SUPFAM" id="SSF46689">
    <property type="entry name" value="Homeodomain-like"/>
    <property type="match status" value="1"/>
</dbReference>
<dbReference type="EMBL" id="VHSG01000013">
    <property type="protein sequence ID" value="TQV78025.1"/>
    <property type="molecule type" value="Genomic_DNA"/>
</dbReference>
<name>A0A545TLC8_9GAMM</name>
<evidence type="ECO:0000259" key="4">
    <source>
        <dbReference type="PROSITE" id="PS01124"/>
    </source>
</evidence>
<evidence type="ECO:0000313" key="6">
    <source>
        <dbReference type="Proteomes" id="UP000319732"/>
    </source>
</evidence>
<organism evidence="5 6">
    <name type="scientific">Exilibacterium tricleocarpae</name>
    <dbReference type="NCBI Taxonomy" id="2591008"/>
    <lineage>
        <taxon>Bacteria</taxon>
        <taxon>Pseudomonadati</taxon>
        <taxon>Pseudomonadota</taxon>
        <taxon>Gammaproteobacteria</taxon>
        <taxon>Cellvibrionales</taxon>
        <taxon>Cellvibrionaceae</taxon>
        <taxon>Exilibacterium</taxon>
    </lineage>
</organism>
<proteinExistence type="predicted"/>
<dbReference type="RefSeq" id="WP_142904804.1">
    <property type="nucleotide sequence ID" value="NZ_ML660094.1"/>
</dbReference>
<dbReference type="InterPro" id="IPR009057">
    <property type="entry name" value="Homeodomain-like_sf"/>
</dbReference>